<protein>
    <submittedName>
        <fullName evidence="1">Uncharacterized protein</fullName>
    </submittedName>
</protein>
<keyword evidence="2" id="KW-1185">Reference proteome</keyword>
<organism evidence="1 2">
    <name type="scientific">Hermanssonia centrifuga</name>
    <dbReference type="NCBI Taxonomy" id="98765"/>
    <lineage>
        <taxon>Eukaryota</taxon>
        <taxon>Fungi</taxon>
        <taxon>Dikarya</taxon>
        <taxon>Basidiomycota</taxon>
        <taxon>Agaricomycotina</taxon>
        <taxon>Agaricomycetes</taxon>
        <taxon>Polyporales</taxon>
        <taxon>Meruliaceae</taxon>
        <taxon>Hermanssonia</taxon>
    </lineage>
</organism>
<evidence type="ECO:0000313" key="2">
    <source>
        <dbReference type="Proteomes" id="UP000309038"/>
    </source>
</evidence>
<evidence type="ECO:0000313" key="1">
    <source>
        <dbReference type="EMBL" id="THG99800.1"/>
    </source>
</evidence>
<dbReference type="AlphaFoldDB" id="A0A4S4KNQ6"/>
<comment type="caution">
    <text evidence="1">The sequence shown here is derived from an EMBL/GenBank/DDBJ whole genome shotgun (WGS) entry which is preliminary data.</text>
</comment>
<accession>A0A4S4KNQ6</accession>
<sequence>MASRCVAVTFADKPRMSCTKYLERRIIRAWKSVSRMTRKPQRASLLPEDFILLTAAARRRSIMFGSPAQH</sequence>
<dbReference type="EMBL" id="SGPJ01000068">
    <property type="protein sequence ID" value="THG99800.1"/>
    <property type="molecule type" value="Genomic_DNA"/>
</dbReference>
<proteinExistence type="predicted"/>
<dbReference type="Proteomes" id="UP000309038">
    <property type="component" value="Unassembled WGS sequence"/>
</dbReference>
<name>A0A4S4KNQ6_9APHY</name>
<reference evidence="1 2" key="1">
    <citation type="submission" date="2019-02" db="EMBL/GenBank/DDBJ databases">
        <title>Genome sequencing of the rare red list fungi Phlebia centrifuga.</title>
        <authorList>
            <person name="Buettner E."/>
            <person name="Kellner H."/>
        </authorList>
    </citation>
    <scope>NUCLEOTIDE SEQUENCE [LARGE SCALE GENOMIC DNA]</scope>
    <source>
        <strain evidence="1 2">DSM 108282</strain>
    </source>
</reference>
<gene>
    <name evidence="1" type="ORF">EW026_g2619</name>
</gene>